<accession>A0AAW2JFX7</accession>
<evidence type="ECO:0000256" key="1">
    <source>
        <dbReference type="SAM" id="SignalP"/>
    </source>
</evidence>
<sequence>MTWEFLFRGRSPLSLSLAVWSLPNGVDGEKRISPISPLPTELLPSEWPYGDTPEIRCHFLPSVGLVELNLGPCLGYHTPARLQRTGSRRCGTEPSYHFLCGWEGADRLIRILRDSWWSISARRRSRLTEGCT</sequence>
<protein>
    <recommendedName>
        <fullName evidence="3">Secreted protein</fullName>
    </recommendedName>
</protein>
<evidence type="ECO:0000313" key="2">
    <source>
        <dbReference type="EMBL" id="KAL0292448.1"/>
    </source>
</evidence>
<organism evidence="2">
    <name type="scientific">Sesamum radiatum</name>
    <name type="common">Black benniseed</name>
    <dbReference type="NCBI Taxonomy" id="300843"/>
    <lineage>
        <taxon>Eukaryota</taxon>
        <taxon>Viridiplantae</taxon>
        <taxon>Streptophyta</taxon>
        <taxon>Embryophyta</taxon>
        <taxon>Tracheophyta</taxon>
        <taxon>Spermatophyta</taxon>
        <taxon>Magnoliopsida</taxon>
        <taxon>eudicotyledons</taxon>
        <taxon>Gunneridae</taxon>
        <taxon>Pentapetalae</taxon>
        <taxon>asterids</taxon>
        <taxon>lamiids</taxon>
        <taxon>Lamiales</taxon>
        <taxon>Pedaliaceae</taxon>
        <taxon>Sesamum</taxon>
    </lineage>
</organism>
<feature type="chain" id="PRO_5043979991" description="Secreted protein" evidence="1">
    <location>
        <begin position="29"/>
        <end position="132"/>
    </location>
</feature>
<proteinExistence type="predicted"/>
<feature type="signal peptide" evidence="1">
    <location>
        <begin position="1"/>
        <end position="28"/>
    </location>
</feature>
<name>A0AAW2JFX7_SESRA</name>
<gene>
    <name evidence="2" type="ORF">Sradi_6988600</name>
</gene>
<dbReference type="EMBL" id="JACGWJ010000432">
    <property type="protein sequence ID" value="KAL0292448.1"/>
    <property type="molecule type" value="Genomic_DNA"/>
</dbReference>
<reference evidence="2" key="1">
    <citation type="submission" date="2020-06" db="EMBL/GenBank/DDBJ databases">
        <authorList>
            <person name="Li T."/>
            <person name="Hu X."/>
            <person name="Zhang T."/>
            <person name="Song X."/>
            <person name="Zhang H."/>
            <person name="Dai N."/>
            <person name="Sheng W."/>
            <person name="Hou X."/>
            <person name="Wei L."/>
        </authorList>
    </citation>
    <scope>NUCLEOTIDE SEQUENCE</scope>
    <source>
        <strain evidence="2">G02</strain>
        <tissue evidence="2">Leaf</tissue>
    </source>
</reference>
<comment type="caution">
    <text evidence="2">The sequence shown here is derived from an EMBL/GenBank/DDBJ whole genome shotgun (WGS) entry which is preliminary data.</text>
</comment>
<evidence type="ECO:0008006" key="3">
    <source>
        <dbReference type="Google" id="ProtNLM"/>
    </source>
</evidence>
<keyword evidence="1" id="KW-0732">Signal</keyword>
<dbReference type="AlphaFoldDB" id="A0AAW2JFX7"/>
<reference evidence="2" key="2">
    <citation type="journal article" date="2024" name="Plant">
        <title>Genomic evolution and insights into agronomic trait innovations of Sesamum species.</title>
        <authorList>
            <person name="Miao H."/>
            <person name="Wang L."/>
            <person name="Qu L."/>
            <person name="Liu H."/>
            <person name="Sun Y."/>
            <person name="Le M."/>
            <person name="Wang Q."/>
            <person name="Wei S."/>
            <person name="Zheng Y."/>
            <person name="Lin W."/>
            <person name="Duan Y."/>
            <person name="Cao H."/>
            <person name="Xiong S."/>
            <person name="Wang X."/>
            <person name="Wei L."/>
            <person name="Li C."/>
            <person name="Ma Q."/>
            <person name="Ju M."/>
            <person name="Zhao R."/>
            <person name="Li G."/>
            <person name="Mu C."/>
            <person name="Tian Q."/>
            <person name="Mei H."/>
            <person name="Zhang T."/>
            <person name="Gao T."/>
            <person name="Zhang H."/>
        </authorList>
    </citation>
    <scope>NUCLEOTIDE SEQUENCE</scope>
    <source>
        <strain evidence="2">G02</strain>
    </source>
</reference>